<keyword evidence="1" id="KW-0472">Membrane</keyword>
<evidence type="ECO:0000313" key="2">
    <source>
        <dbReference type="EMBL" id="OXA49586.1"/>
    </source>
</evidence>
<dbReference type="AlphaFoldDB" id="A0A226DZG2"/>
<reference evidence="2 3" key="1">
    <citation type="submission" date="2015-12" db="EMBL/GenBank/DDBJ databases">
        <title>The genome of Folsomia candida.</title>
        <authorList>
            <person name="Faddeeva A."/>
            <person name="Derks M.F."/>
            <person name="Anvar Y."/>
            <person name="Smit S."/>
            <person name="Van Straalen N."/>
            <person name="Roelofs D."/>
        </authorList>
    </citation>
    <scope>NUCLEOTIDE SEQUENCE [LARGE SCALE GENOMIC DNA]</scope>
    <source>
        <strain evidence="2 3">VU population</strain>
        <tissue evidence="2">Whole body</tissue>
    </source>
</reference>
<proteinExistence type="predicted"/>
<keyword evidence="3" id="KW-1185">Reference proteome</keyword>
<feature type="transmembrane region" description="Helical" evidence="1">
    <location>
        <begin position="80"/>
        <end position="98"/>
    </location>
</feature>
<protein>
    <submittedName>
        <fullName evidence="2">Uncharacterized protein</fullName>
    </submittedName>
</protein>
<keyword evidence="1" id="KW-1133">Transmembrane helix</keyword>
<sequence>MELHRLIRDFIGVVLFASLVLHVIVYIDPAESQGLTQRCRGRITHFGVPGTRCENSCPNPVPRLGECNTGLMCCLTHETVNGAFLIYILAFLVKFAVVGKTKC</sequence>
<evidence type="ECO:0000256" key="1">
    <source>
        <dbReference type="SAM" id="Phobius"/>
    </source>
</evidence>
<keyword evidence="1" id="KW-0812">Transmembrane</keyword>
<comment type="caution">
    <text evidence="2">The sequence shown here is derived from an EMBL/GenBank/DDBJ whole genome shotgun (WGS) entry which is preliminary data.</text>
</comment>
<feature type="transmembrane region" description="Helical" evidence="1">
    <location>
        <begin position="7"/>
        <end position="27"/>
    </location>
</feature>
<evidence type="ECO:0000313" key="3">
    <source>
        <dbReference type="Proteomes" id="UP000198287"/>
    </source>
</evidence>
<dbReference type="Proteomes" id="UP000198287">
    <property type="component" value="Unassembled WGS sequence"/>
</dbReference>
<organism evidence="2 3">
    <name type="scientific">Folsomia candida</name>
    <name type="common">Springtail</name>
    <dbReference type="NCBI Taxonomy" id="158441"/>
    <lineage>
        <taxon>Eukaryota</taxon>
        <taxon>Metazoa</taxon>
        <taxon>Ecdysozoa</taxon>
        <taxon>Arthropoda</taxon>
        <taxon>Hexapoda</taxon>
        <taxon>Collembola</taxon>
        <taxon>Entomobryomorpha</taxon>
        <taxon>Isotomoidea</taxon>
        <taxon>Isotomidae</taxon>
        <taxon>Proisotominae</taxon>
        <taxon>Folsomia</taxon>
    </lineage>
</organism>
<name>A0A226DZG2_FOLCA</name>
<dbReference type="EMBL" id="LNIX01000010">
    <property type="protein sequence ID" value="OXA49586.1"/>
    <property type="molecule type" value="Genomic_DNA"/>
</dbReference>
<accession>A0A226DZG2</accession>
<gene>
    <name evidence="2" type="ORF">Fcan01_15665</name>
</gene>